<proteinExistence type="predicted"/>
<name>A0ABX8NAE8_9PSED</name>
<evidence type="ECO:0000313" key="2">
    <source>
        <dbReference type="Proteomes" id="UP001046350"/>
    </source>
</evidence>
<organism evidence="1 2">
    <name type="scientific">Pseudomonas fakonensis</name>
    <dbReference type="NCBI Taxonomy" id="2842355"/>
    <lineage>
        <taxon>Bacteria</taxon>
        <taxon>Pseudomonadati</taxon>
        <taxon>Pseudomonadota</taxon>
        <taxon>Gammaproteobacteria</taxon>
        <taxon>Pseudomonadales</taxon>
        <taxon>Pseudomonadaceae</taxon>
        <taxon>Pseudomonas</taxon>
    </lineage>
</organism>
<dbReference type="Proteomes" id="UP001046350">
    <property type="component" value="Chromosome"/>
</dbReference>
<gene>
    <name evidence="1" type="ORF">KSS94_07610</name>
</gene>
<dbReference type="EMBL" id="CP077076">
    <property type="protein sequence ID" value="QXH52982.1"/>
    <property type="molecule type" value="Genomic_DNA"/>
</dbReference>
<accession>A0ABX8NAE8</accession>
<keyword evidence="2" id="KW-1185">Reference proteome</keyword>
<evidence type="ECO:0000313" key="1">
    <source>
        <dbReference type="EMBL" id="QXH52982.1"/>
    </source>
</evidence>
<sequence length="429" mass="47092">MTEPLQGGPVQWFDPVRLAANSAPGGNNMLFNPDIESSPRRPWRFLAIALAGALASGGLLAAEAPVNNNAQITLYGLKGDVNDAENVNRVSCTIEVPPPGAGRSIDVQLNNPGSNCYELRVEYIAMHNMPAATQVLLTDDYFCGTELGTEYDDRRDPSTNQNFWVKLRTTANGATLVKESISALKAKGFLTNVPETGGNPSNDVILEDYRLNGEGARMTYTLSCIRITSSTNKQTQRGDYVSVPAVGWHHDVKESESKDWTCPANQVITARKHDGDENATTHYKCASIEGLQTETSGWSRSFPECGFETDRKPDNGEYPTCTDKGYDNADMEYLYFSCPANEVMVGRSHKGDENAATSYQCAALYKGQPGSNNRVSVWPETWSKPQKESESEHVCPMDQVMVGRAHKGDENNETRYLCAKLRQPVASPI</sequence>
<reference evidence="1" key="1">
    <citation type="journal article" date="2021" name="Microorganisms">
        <title>The Ever-Expanding Pseudomonas Genus: Description of 43 New Species and Partition of the Pseudomonas putida Group.</title>
        <authorList>
            <person name="Girard L."/>
            <person name="Lood C."/>
            <person name="Hofte M."/>
            <person name="Vandamme P."/>
            <person name="Rokni-Zadeh H."/>
            <person name="van Noort V."/>
            <person name="Lavigne R."/>
            <person name="De Mot R."/>
        </authorList>
    </citation>
    <scope>NUCLEOTIDE SEQUENCE</scope>
    <source>
        <strain evidence="1">COW40</strain>
    </source>
</reference>
<protein>
    <submittedName>
        <fullName evidence="1">Uncharacterized protein</fullName>
    </submittedName>
</protein>
<dbReference type="RefSeq" id="WP_217842403.1">
    <property type="nucleotide sequence ID" value="NZ_CP077076.1"/>
</dbReference>